<dbReference type="GO" id="GO:0042729">
    <property type="term" value="C:DASH complex"/>
    <property type="evidence" value="ECO:0007669"/>
    <property type="project" value="InterPro"/>
</dbReference>
<gene>
    <name evidence="17" type="ORF">BGZ99_004845</name>
</gene>
<evidence type="ECO:0000256" key="16">
    <source>
        <dbReference type="ARBA" id="ARBA00030566"/>
    </source>
</evidence>
<evidence type="ECO:0000256" key="2">
    <source>
        <dbReference type="ARBA" id="ARBA00004186"/>
    </source>
</evidence>
<accession>A0A9P6RJC8</accession>
<sequence>MAIMQGSNGQTTESASFEAERTRLITDIKLEMGQVIANFTILNRNLETIATVGQEFEQLAQLWKHFHTSAFQHAQDDIYQSQHDT</sequence>
<proteinExistence type="inferred from homology"/>
<evidence type="ECO:0000256" key="1">
    <source>
        <dbReference type="ARBA" id="ARBA00004123"/>
    </source>
</evidence>
<evidence type="ECO:0000256" key="13">
    <source>
        <dbReference type="ARBA" id="ARBA00023242"/>
    </source>
</evidence>
<dbReference type="EMBL" id="JAAAIP010000304">
    <property type="protein sequence ID" value="KAG0319905.1"/>
    <property type="molecule type" value="Genomic_DNA"/>
</dbReference>
<keyword evidence="15" id="KW-0137">Centromere</keyword>
<keyword evidence="6" id="KW-0158">Chromosome</keyword>
<keyword evidence="18" id="KW-1185">Reference proteome</keyword>
<evidence type="ECO:0000256" key="14">
    <source>
        <dbReference type="ARBA" id="ARBA00023306"/>
    </source>
</evidence>
<evidence type="ECO:0000313" key="17">
    <source>
        <dbReference type="EMBL" id="KAG0319905.1"/>
    </source>
</evidence>
<dbReference type="GO" id="GO:0044732">
    <property type="term" value="C:mitotic spindle pole body"/>
    <property type="evidence" value="ECO:0007669"/>
    <property type="project" value="TreeGrafter"/>
</dbReference>
<reference evidence="17" key="1">
    <citation type="journal article" date="2020" name="Fungal Divers.">
        <title>Resolving the Mortierellaceae phylogeny through synthesis of multi-gene phylogenetics and phylogenomics.</title>
        <authorList>
            <person name="Vandepol N."/>
            <person name="Liber J."/>
            <person name="Desiro A."/>
            <person name="Na H."/>
            <person name="Kennedy M."/>
            <person name="Barry K."/>
            <person name="Grigoriev I.V."/>
            <person name="Miller A.N."/>
            <person name="O'Donnell K."/>
            <person name="Stajich J.E."/>
            <person name="Bonito G."/>
        </authorList>
    </citation>
    <scope>NUCLEOTIDE SEQUENCE</scope>
    <source>
        <strain evidence="17">REB-010B</strain>
    </source>
</reference>
<keyword evidence="12" id="KW-0206">Cytoskeleton</keyword>
<dbReference type="GO" id="GO:0005876">
    <property type="term" value="C:spindle microtubule"/>
    <property type="evidence" value="ECO:0007669"/>
    <property type="project" value="TreeGrafter"/>
</dbReference>
<comment type="similarity">
    <text evidence="4">Belongs to the DASH complex DAD1 family.</text>
</comment>
<evidence type="ECO:0000256" key="9">
    <source>
        <dbReference type="ARBA" id="ARBA00022701"/>
    </source>
</evidence>
<evidence type="ECO:0000256" key="11">
    <source>
        <dbReference type="ARBA" id="ARBA00022838"/>
    </source>
</evidence>
<evidence type="ECO:0000256" key="5">
    <source>
        <dbReference type="ARBA" id="ARBA00020261"/>
    </source>
</evidence>
<evidence type="ECO:0000313" key="18">
    <source>
        <dbReference type="Proteomes" id="UP000738325"/>
    </source>
</evidence>
<comment type="caution">
    <text evidence="17">The sequence shown here is derived from an EMBL/GenBank/DDBJ whole genome shotgun (WGS) entry which is preliminary data.</text>
</comment>
<comment type="subcellular location">
    <subcellularLocation>
        <location evidence="3">Chromosome</location>
        <location evidence="3">Centromere</location>
        <location evidence="3">Kinetochore</location>
    </subcellularLocation>
    <subcellularLocation>
        <location evidence="2">Cytoplasm</location>
        <location evidence="2">Cytoskeleton</location>
        <location evidence="2">Spindle</location>
    </subcellularLocation>
    <subcellularLocation>
        <location evidence="1">Nucleus</location>
    </subcellularLocation>
</comment>
<keyword evidence="10" id="KW-0498">Mitosis</keyword>
<evidence type="ECO:0000256" key="3">
    <source>
        <dbReference type="ARBA" id="ARBA00004629"/>
    </source>
</evidence>
<dbReference type="PANTHER" id="PTHR28025">
    <property type="entry name" value="DASH COMPLEX SUBUNIT DAD1"/>
    <property type="match status" value="1"/>
</dbReference>
<evidence type="ECO:0000256" key="4">
    <source>
        <dbReference type="ARBA" id="ARBA00010146"/>
    </source>
</evidence>
<dbReference type="Proteomes" id="UP000738325">
    <property type="component" value="Unassembled WGS sequence"/>
</dbReference>
<keyword evidence="14" id="KW-0131">Cell cycle</keyword>
<evidence type="ECO:0000256" key="6">
    <source>
        <dbReference type="ARBA" id="ARBA00022454"/>
    </source>
</evidence>
<dbReference type="OrthoDB" id="5566853at2759"/>
<dbReference type="GO" id="GO:0051010">
    <property type="term" value="F:microtubule plus-end binding"/>
    <property type="evidence" value="ECO:0007669"/>
    <property type="project" value="TreeGrafter"/>
</dbReference>
<evidence type="ECO:0000256" key="7">
    <source>
        <dbReference type="ARBA" id="ARBA00022490"/>
    </source>
</evidence>
<dbReference type="PANTHER" id="PTHR28025:SF1">
    <property type="entry name" value="DASH COMPLEX SUBUNIT DAD1"/>
    <property type="match status" value="1"/>
</dbReference>
<dbReference type="InterPro" id="IPR013958">
    <property type="entry name" value="DASH_Dad1"/>
</dbReference>
<dbReference type="AlphaFoldDB" id="A0A9P6RJC8"/>
<keyword evidence="8" id="KW-0132">Cell division</keyword>
<keyword evidence="9" id="KW-0493">Microtubule</keyword>
<name>A0A9P6RJC8_9FUNG</name>
<evidence type="ECO:0000256" key="12">
    <source>
        <dbReference type="ARBA" id="ARBA00023212"/>
    </source>
</evidence>
<protein>
    <recommendedName>
        <fullName evidence="5">DASH complex subunit DAD1</fullName>
    </recommendedName>
    <alternativeName>
        <fullName evidence="16">Outer kinetochore protein DAD1</fullName>
    </alternativeName>
</protein>
<evidence type="ECO:0000256" key="8">
    <source>
        <dbReference type="ARBA" id="ARBA00022618"/>
    </source>
</evidence>
<evidence type="ECO:0000256" key="15">
    <source>
        <dbReference type="ARBA" id="ARBA00023328"/>
    </source>
</evidence>
<dbReference type="Pfam" id="PF08649">
    <property type="entry name" value="DASH_Dad1"/>
    <property type="match status" value="1"/>
</dbReference>
<organism evidence="17 18">
    <name type="scientific">Dissophora globulifera</name>
    <dbReference type="NCBI Taxonomy" id="979702"/>
    <lineage>
        <taxon>Eukaryota</taxon>
        <taxon>Fungi</taxon>
        <taxon>Fungi incertae sedis</taxon>
        <taxon>Mucoromycota</taxon>
        <taxon>Mortierellomycotina</taxon>
        <taxon>Mortierellomycetes</taxon>
        <taxon>Mortierellales</taxon>
        <taxon>Mortierellaceae</taxon>
        <taxon>Dissophora</taxon>
    </lineage>
</organism>
<dbReference type="GO" id="GO:0072686">
    <property type="term" value="C:mitotic spindle"/>
    <property type="evidence" value="ECO:0007669"/>
    <property type="project" value="InterPro"/>
</dbReference>
<dbReference type="GO" id="GO:0051301">
    <property type="term" value="P:cell division"/>
    <property type="evidence" value="ECO:0007669"/>
    <property type="project" value="UniProtKB-KW"/>
</dbReference>
<keyword evidence="7" id="KW-0963">Cytoplasm</keyword>
<evidence type="ECO:0000256" key="10">
    <source>
        <dbReference type="ARBA" id="ARBA00022776"/>
    </source>
</evidence>
<keyword evidence="13" id="KW-0539">Nucleus</keyword>
<keyword evidence="11" id="KW-0995">Kinetochore</keyword>